<dbReference type="InterPro" id="IPR050708">
    <property type="entry name" value="T6SS_VgrG/RHS"/>
</dbReference>
<dbReference type="Pfam" id="PF03534">
    <property type="entry name" value="SpvB"/>
    <property type="match status" value="1"/>
</dbReference>
<dbReference type="Pfam" id="PF13517">
    <property type="entry name" value="FG-GAP_3"/>
    <property type="match status" value="1"/>
</dbReference>
<reference evidence="7 8" key="1">
    <citation type="submission" date="2019-01" db="EMBL/GenBank/DDBJ databases">
        <title>Vibrio BEI176 sp. nov, a marine bacterium isolated from China: eastern marignal seas.</title>
        <authorList>
            <person name="Li B."/>
        </authorList>
    </citation>
    <scope>NUCLEOTIDE SEQUENCE [LARGE SCALE GENOMIC DNA]</scope>
    <source>
        <strain evidence="7 8">BEI176</strain>
    </source>
</reference>
<dbReference type="Gene3D" id="2.180.10.10">
    <property type="entry name" value="RHS repeat-associated core"/>
    <property type="match status" value="2"/>
</dbReference>
<evidence type="ECO:0000313" key="7">
    <source>
        <dbReference type="EMBL" id="TFH93132.1"/>
    </source>
</evidence>
<feature type="compositionally biased region" description="Low complexity" evidence="5">
    <location>
        <begin position="2154"/>
        <end position="2167"/>
    </location>
</feature>
<proteinExistence type="predicted"/>
<dbReference type="SUPFAM" id="SSF69318">
    <property type="entry name" value="Integrin alpha N-terminal domain"/>
    <property type="match status" value="1"/>
</dbReference>
<dbReference type="InterPro" id="IPR013517">
    <property type="entry name" value="FG-GAP"/>
</dbReference>
<accession>A0A4Y8WJP0</accession>
<dbReference type="InterPro" id="IPR022385">
    <property type="entry name" value="Rhs_assc_core"/>
</dbReference>
<dbReference type="InterPro" id="IPR028994">
    <property type="entry name" value="Integrin_alpha_N"/>
</dbReference>
<keyword evidence="4" id="KW-0843">Virulence</keyword>
<evidence type="ECO:0000256" key="6">
    <source>
        <dbReference type="SAM" id="SignalP"/>
    </source>
</evidence>
<feature type="chain" id="PRO_5021454163" evidence="6">
    <location>
        <begin position="29"/>
        <end position="2425"/>
    </location>
</feature>
<evidence type="ECO:0000256" key="3">
    <source>
        <dbReference type="ARBA" id="ARBA00022729"/>
    </source>
</evidence>
<dbReference type="PANTHER" id="PTHR32305">
    <property type="match status" value="1"/>
</dbReference>
<gene>
    <name evidence="7" type="ORF">ELS82_03615</name>
</gene>
<dbReference type="InterPro" id="IPR031325">
    <property type="entry name" value="RHS_repeat"/>
</dbReference>
<name>A0A4Y8WJP0_9VIBR</name>
<feature type="region of interest" description="Disordered" evidence="5">
    <location>
        <begin position="2153"/>
        <end position="2177"/>
    </location>
</feature>
<dbReference type="GO" id="GO:0005576">
    <property type="term" value="C:extracellular region"/>
    <property type="evidence" value="ECO:0007669"/>
    <property type="project" value="UniProtKB-SubCell"/>
</dbReference>
<dbReference type="EMBL" id="SATR01000003">
    <property type="protein sequence ID" value="TFH93132.1"/>
    <property type="molecule type" value="Genomic_DNA"/>
</dbReference>
<evidence type="ECO:0000256" key="5">
    <source>
        <dbReference type="SAM" id="MobiDB-lite"/>
    </source>
</evidence>
<dbReference type="InterPro" id="IPR006530">
    <property type="entry name" value="YD"/>
</dbReference>
<dbReference type="Pfam" id="PF05593">
    <property type="entry name" value="RHS_repeat"/>
    <property type="match status" value="1"/>
</dbReference>
<evidence type="ECO:0000256" key="1">
    <source>
        <dbReference type="ARBA" id="ARBA00004613"/>
    </source>
</evidence>
<evidence type="ECO:0000256" key="2">
    <source>
        <dbReference type="ARBA" id="ARBA00022525"/>
    </source>
</evidence>
<dbReference type="NCBIfam" id="TIGR03696">
    <property type="entry name" value="Rhs_assc_core"/>
    <property type="match status" value="1"/>
</dbReference>
<protein>
    <submittedName>
        <fullName evidence="7">Type IV secretion protein Rhs</fullName>
    </submittedName>
</protein>
<keyword evidence="3 6" id="KW-0732">Signal</keyword>
<dbReference type="PANTHER" id="PTHR32305:SF15">
    <property type="entry name" value="PROTEIN RHSA-RELATED"/>
    <property type="match status" value="1"/>
</dbReference>
<dbReference type="Proteomes" id="UP000297753">
    <property type="component" value="Unassembled WGS sequence"/>
</dbReference>
<dbReference type="InterPro" id="IPR003284">
    <property type="entry name" value="Sal_SpvB"/>
</dbReference>
<dbReference type="OrthoDB" id="9815414at2"/>
<sequence>MKSTRFTNSFAVFSASLFLALFSQPALSLTAEAEKSIQLSGDFSVSGGQASYSLPISVAQGRAGHQPSLSLEYRSDSPNGMLGMGWSLGGLSSISRCGKNLEKDDRWGGVNFDANDRYCLDGQRLVAISGRDGENLTEYRVENNGYAKIVSFGRAGNGPASFKVWYKDGSVYEYGVTGDSRVELPAQANVYKWALNKITDASKANHVNFVYSEGNSSGKHRLSQVNYIGGKVNLVYENRPDSTSQYLGGKLLNRTERLKQIVTYDSTGNKIGTYGLSYQLSDATSRSQLNKINYCADGQCSSDIGFTWTGRKVVRLPNSMNTGLTSPRFINVNGSGFAKSYGELSKNSNGTMSVRDLNERVSPNVKSFSLIGSVNSPSIKLNQCDVNAASSYNQGNGQFGSYCQFTLSECSGDSCKYGSNGVNYGDFNGDGVETYQKGYSTIDINGDGIDDLHKFDIPNGSYRYRITGAGWQTLPSAGGRVLKSFTDINNDGYLDAVMGSATATGNLYVHLFNGKSFNAPSPINGHSISHEDSIYFADLNNDGYPELGYGRYFYENNKNNQFFTSAFLNAGEKIYSTQDVNGDGWVDVITRADGDNVKAQLKYSSPAAQDKITTFSEVGIDYKVTYHAAASSAIYSQSVSSPGLITPVPHAKLGQGSTSFPFKVVTPRRYLVANVTKAPKGYSSTNYSYKYEGAKTHLKGGGFLGFKTITETETADVVTKTKTIFEQDKLAITGKPLAVIVSKNGKKVSEINYQYKEHSRQGYNAKYYQVYAEKVTKSKFGLGNDVVERKETITRVMDRFGNLLDETSVVSSDIEGAGRFTSTSKFEYLSTGLNNNHHIYDISAVSNIDNLATLLSSFKAGLSRYCAANGEVYFKANDHVVLIHSDVDIPLILKRYDSYFKYQVTGTSTDLDGLTAYSGKLINSSAAEFKAASPRSCGSYAIGDFDGDGKMEFTTSKTTRTELVTETGDNFWKIGAVATSASTLTDNTTNLERTISNTYSYDSQGYLTSSTVNSSDYESTSDIASGGKSVTNRYSYDQWGNVVSQSVEGTDLAARTSTTLYDSQGLYVTSSANALGHRSSIEFNAQGLLTKSVSALKGRTSSFAYDAFGRVTSETLPGTGNTNLTQYKLGAQCGSYSTSQTVSCVTTKPASGGQVTTHFDYAGREVRKLHTGFSGQLVVVDTRWDRNGRKLSVTRPQFIGTKAAAPVVTFVYDALNREIKKQEPANDGGIASFVTTYDGYKTSVKDARGFEHSTVTNVMGHILRKDEPHDAYQTYQYYPDGKLKASTDSAGNTTEIRYDNLGHRSYLDDPDMGKWSYTYNAAGELTYKRDAKGTVTTIEYDRLGRKTKQVEGGKVSTWRYDERGALGTLSGFAGNGSETDYYYNDAGLTEEVAVKVNSEKFSTYYFYDKYERVAREVRPNGVDTTLAGAAKLLNSTNSDNRLAVEYVYNPYGYVSAVRSPKSYADKAFTSASFREDIKQLLDQAVAQAAEYLSKAERYSTQESFFTSKAAEYNSKTVNVHNLDSSSQALLGDGYRYKQWCNAQGECYLRPATWVLLHDDVTIPLDITLEGAIYRLSTSLANRSSAGVRNYNATVHPVSAAEFASRALTPSHDFILTDYDSNGQKDLMSNNDIYIAQADSTTTTELLFAADDLSQAATIASTRYKFYTDLANQLINLSEKVAELSGLYCEYANQLGGEQLQANQRTNCANTQQSSQADHLNLILTQSQLEDSLDNPAYVYYWQRRETDAYDHTLSETLGNGLVNTYNHDANTGRPNYITTHKANVLFDPRISGSTTNGRNIRFIQYRYDNHNNVTYRYDEQLGITDRWEYDGIDRVISNGISLASKTQHGENNPDLAGPFVYRYDKLGNLMFKTGIGDYVYSNQQAGPHAVTKANGLNYQYDANGNMLRAWANGSQHNERELEWTEFNKPNKITRNGKTVEFFYDANHSRYLKKNSDGIETFYFGKSYERVTDTNTGVVQHKHFIYADGKLIALNTHTDDGENKLKDKQTRYLHYDALNSVDMITDGYGVVVERRSYDTWGKQRKVAWREEGPLDVVQQAITNRGYTGHEEIVEVGLVHMNGRVYDQELGRFISPDPFVQAPYVTNSFNRYAYVMNNPLKYTDPTGYLWDSVKSAARSVGRAISRGARAVRDFFRGSSNKGSSRNGGSDNKQPQNNLEGEGIGFTVDYIGRAIGGIFGGAGNTVADQKKMGALTAQAQCRRGQCGMKQRRAIGEALDDPAVSISRKTWERWDQMTDAPGHSFQTSAVWLPIIGGVIGGGIEVYNQYQSDTFSWKQVGISTMSGALGGLLGAKTVGYRATTMIATNWAGSFAIGSGAAHLRNTADGGDRDVLGAGVKSGLSGALGSSFGLGAGRFGSYYSNYRNREIMKNIDDANLVNQISGHGNPTSIEAVSNVVGDVGGSIISNQ</sequence>
<comment type="caution">
    <text evidence="7">The sequence shown here is derived from an EMBL/GenBank/DDBJ whole genome shotgun (WGS) entry which is preliminary data.</text>
</comment>
<organism evidence="7 8">
    <name type="scientific">Vibrio ouci</name>
    <dbReference type="NCBI Taxonomy" id="2499078"/>
    <lineage>
        <taxon>Bacteria</taxon>
        <taxon>Pseudomonadati</taxon>
        <taxon>Pseudomonadota</taxon>
        <taxon>Gammaproteobacteria</taxon>
        <taxon>Vibrionales</taxon>
        <taxon>Vibrionaceae</taxon>
        <taxon>Vibrio</taxon>
    </lineage>
</organism>
<dbReference type="GO" id="GO:0005737">
    <property type="term" value="C:cytoplasm"/>
    <property type="evidence" value="ECO:0007669"/>
    <property type="project" value="InterPro"/>
</dbReference>
<feature type="signal peptide" evidence="6">
    <location>
        <begin position="1"/>
        <end position="28"/>
    </location>
</feature>
<evidence type="ECO:0000313" key="8">
    <source>
        <dbReference type="Proteomes" id="UP000297753"/>
    </source>
</evidence>
<comment type="subcellular location">
    <subcellularLocation>
        <location evidence="1">Secreted</location>
    </subcellularLocation>
</comment>
<keyword evidence="8" id="KW-1185">Reference proteome</keyword>
<evidence type="ECO:0000256" key="4">
    <source>
        <dbReference type="ARBA" id="ARBA00023026"/>
    </source>
</evidence>
<dbReference type="NCBIfam" id="TIGR01643">
    <property type="entry name" value="YD_repeat_2x"/>
    <property type="match status" value="1"/>
</dbReference>
<keyword evidence="2" id="KW-0964">Secreted</keyword>